<feature type="region of interest" description="Disordered" evidence="3">
    <location>
        <begin position="42"/>
        <end position="73"/>
    </location>
</feature>
<dbReference type="InterPro" id="IPR000618">
    <property type="entry name" value="Insect_cuticle"/>
</dbReference>
<dbReference type="GO" id="GO:0031012">
    <property type="term" value="C:extracellular matrix"/>
    <property type="evidence" value="ECO:0007669"/>
    <property type="project" value="TreeGrafter"/>
</dbReference>
<evidence type="ECO:0000256" key="4">
    <source>
        <dbReference type="SAM" id="SignalP"/>
    </source>
</evidence>
<evidence type="ECO:0000256" key="2">
    <source>
        <dbReference type="PROSITE-ProRule" id="PRU00497"/>
    </source>
</evidence>
<evidence type="ECO:0000256" key="3">
    <source>
        <dbReference type="SAM" id="MobiDB-lite"/>
    </source>
</evidence>
<feature type="region of interest" description="Disordered" evidence="3">
    <location>
        <begin position="135"/>
        <end position="184"/>
    </location>
</feature>
<evidence type="ECO:0008006" key="7">
    <source>
        <dbReference type="Google" id="ProtNLM"/>
    </source>
</evidence>
<feature type="signal peptide" evidence="4">
    <location>
        <begin position="1"/>
        <end position="20"/>
    </location>
</feature>
<name>A0A8J2NPX1_9HEXA</name>
<reference evidence="5" key="1">
    <citation type="submission" date="2021-06" db="EMBL/GenBank/DDBJ databases">
        <authorList>
            <person name="Hodson N. C."/>
            <person name="Mongue J. A."/>
            <person name="Jaron S. K."/>
        </authorList>
    </citation>
    <scope>NUCLEOTIDE SEQUENCE</scope>
</reference>
<dbReference type="PANTHER" id="PTHR12236">
    <property type="entry name" value="STRUCTURAL CONTITUENT OF CUTICLE"/>
    <property type="match status" value="1"/>
</dbReference>
<accession>A0A8J2NPX1</accession>
<dbReference type="Proteomes" id="UP000708208">
    <property type="component" value="Unassembled WGS sequence"/>
</dbReference>
<dbReference type="Pfam" id="PF00379">
    <property type="entry name" value="Chitin_bind_4"/>
    <property type="match status" value="1"/>
</dbReference>
<feature type="compositionally biased region" description="Gly residues" evidence="3">
    <location>
        <begin position="42"/>
        <end position="62"/>
    </location>
</feature>
<proteinExistence type="predicted"/>
<protein>
    <recommendedName>
        <fullName evidence="7">Pro-resilin</fullName>
    </recommendedName>
</protein>
<dbReference type="AlphaFoldDB" id="A0A8J2NPX1"/>
<evidence type="ECO:0000313" key="6">
    <source>
        <dbReference type="Proteomes" id="UP000708208"/>
    </source>
</evidence>
<organism evidence="5 6">
    <name type="scientific">Allacma fusca</name>
    <dbReference type="NCBI Taxonomy" id="39272"/>
    <lineage>
        <taxon>Eukaryota</taxon>
        <taxon>Metazoa</taxon>
        <taxon>Ecdysozoa</taxon>
        <taxon>Arthropoda</taxon>
        <taxon>Hexapoda</taxon>
        <taxon>Collembola</taxon>
        <taxon>Symphypleona</taxon>
        <taxon>Sminthuridae</taxon>
        <taxon>Allacma</taxon>
    </lineage>
</organism>
<evidence type="ECO:0000313" key="5">
    <source>
        <dbReference type="EMBL" id="CAG7721411.1"/>
    </source>
</evidence>
<dbReference type="PROSITE" id="PS00233">
    <property type="entry name" value="CHIT_BIND_RR_1"/>
    <property type="match status" value="1"/>
</dbReference>
<dbReference type="OrthoDB" id="6365837at2759"/>
<feature type="compositionally biased region" description="Low complexity" evidence="3">
    <location>
        <begin position="160"/>
        <end position="175"/>
    </location>
</feature>
<keyword evidence="4" id="KW-0732">Signal</keyword>
<comment type="caution">
    <text evidence="5">The sequence shown here is derived from an EMBL/GenBank/DDBJ whole genome shotgun (WGS) entry which is preliminary data.</text>
</comment>
<evidence type="ECO:0000256" key="1">
    <source>
        <dbReference type="ARBA" id="ARBA00022460"/>
    </source>
</evidence>
<dbReference type="EMBL" id="CAJVCH010079159">
    <property type="protein sequence ID" value="CAG7721411.1"/>
    <property type="molecule type" value="Genomic_DNA"/>
</dbReference>
<dbReference type="InterPro" id="IPR051217">
    <property type="entry name" value="Insect_Cuticle_Struc_Prot"/>
</dbReference>
<sequence length="184" mass="18344">MYCSKVCIVAMACFVAAAIAEPGIGHGSSGGSGGGYGAPSGGSSYGGGSSGGHGGGSGGGYGQQQSYPPKPYNFNYAVNDHYSGANFGQQEQSDGQNVKGQYRVALPDGRTQIVTYNADWRNGFNADVQYQGEARYPQQSYGGQQQSGYGAPSGGGGHSGPSSSYGSPSPSSGYGAPSGGYGGK</sequence>
<dbReference type="InterPro" id="IPR031311">
    <property type="entry name" value="CHIT_BIND_RR_consensus"/>
</dbReference>
<gene>
    <name evidence="5" type="ORF">AFUS01_LOCUS10628</name>
</gene>
<dbReference type="PANTHER" id="PTHR12236:SF79">
    <property type="entry name" value="CUTICULAR PROTEIN 50CB-RELATED"/>
    <property type="match status" value="1"/>
</dbReference>
<feature type="compositionally biased region" description="Low complexity" evidence="3">
    <location>
        <begin position="136"/>
        <end position="150"/>
    </location>
</feature>
<dbReference type="PROSITE" id="PS51155">
    <property type="entry name" value="CHIT_BIND_RR_2"/>
    <property type="match status" value="1"/>
</dbReference>
<keyword evidence="1 2" id="KW-0193">Cuticle</keyword>
<keyword evidence="6" id="KW-1185">Reference proteome</keyword>
<dbReference type="GO" id="GO:0005615">
    <property type="term" value="C:extracellular space"/>
    <property type="evidence" value="ECO:0007669"/>
    <property type="project" value="TreeGrafter"/>
</dbReference>
<dbReference type="GO" id="GO:0042302">
    <property type="term" value="F:structural constituent of cuticle"/>
    <property type="evidence" value="ECO:0007669"/>
    <property type="project" value="UniProtKB-UniRule"/>
</dbReference>
<feature type="chain" id="PRO_5035231507" description="Pro-resilin" evidence="4">
    <location>
        <begin position="21"/>
        <end position="184"/>
    </location>
</feature>